<dbReference type="AlphaFoldDB" id="A0A926F8R8"/>
<dbReference type="PROSITE" id="PS51671">
    <property type="entry name" value="ACT"/>
    <property type="match status" value="1"/>
</dbReference>
<dbReference type="EMBL" id="JACRTE010000001">
    <property type="protein sequence ID" value="MBC8595431.1"/>
    <property type="molecule type" value="Genomic_DNA"/>
</dbReference>
<dbReference type="Pfam" id="PF19296">
    <property type="entry name" value="RelA_AH_RIS"/>
    <property type="match status" value="1"/>
</dbReference>
<dbReference type="Proteomes" id="UP000647416">
    <property type="component" value="Unassembled WGS sequence"/>
</dbReference>
<dbReference type="InterPro" id="IPR003607">
    <property type="entry name" value="HD/PDEase_dom"/>
</dbReference>
<dbReference type="Pfam" id="PF13291">
    <property type="entry name" value="ACT_4"/>
    <property type="match status" value="1"/>
</dbReference>
<dbReference type="PROSITE" id="PS51880">
    <property type="entry name" value="TGS"/>
    <property type="match status" value="1"/>
</dbReference>
<gene>
    <name evidence="8" type="ORF">H8706_00915</name>
</gene>
<keyword evidence="9" id="KW-1185">Reference proteome</keyword>
<dbReference type="SMART" id="SM00471">
    <property type="entry name" value="HDc"/>
    <property type="match status" value="1"/>
</dbReference>
<comment type="function">
    <text evidence="4">In eubacteria ppGpp (guanosine 3'-diphosphate 5'-diphosphate) is a mediator of the stringent response that coordinates a variety of cellular activities in response to changes in nutritional abundance.</text>
</comment>
<evidence type="ECO:0000256" key="3">
    <source>
        <dbReference type="ARBA" id="ARBA00048244"/>
    </source>
</evidence>
<dbReference type="InterPro" id="IPR004095">
    <property type="entry name" value="TGS"/>
</dbReference>
<evidence type="ECO:0000259" key="7">
    <source>
        <dbReference type="PROSITE" id="PS51880"/>
    </source>
</evidence>
<dbReference type="NCBIfam" id="TIGR00691">
    <property type="entry name" value="spoT_relA"/>
    <property type="match status" value="1"/>
</dbReference>
<dbReference type="Pfam" id="PF04607">
    <property type="entry name" value="RelA_SpoT"/>
    <property type="match status" value="1"/>
</dbReference>
<dbReference type="InterPro" id="IPR045600">
    <property type="entry name" value="RelA/SpoT_AH_RIS"/>
</dbReference>
<dbReference type="FunFam" id="1.10.3210.10:FF:000001">
    <property type="entry name" value="GTP pyrophosphokinase RelA"/>
    <property type="match status" value="1"/>
</dbReference>
<dbReference type="GO" id="GO:0008728">
    <property type="term" value="F:GTP diphosphokinase activity"/>
    <property type="evidence" value="ECO:0007669"/>
    <property type="project" value="UniProtKB-EC"/>
</dbReference>
<evidence type="ECO:0000256" key="1">
    <source>
        <dbReference type="ARBA" id="ARBA00004976"/>
    </source>
</evidence>
<reference evidence="8" key="1">
    <citation type="submission" date="2020-08" db="EMBL/GenBank/DDBJ databases">
        <title>Genome public.</title>
        <authorList>
            <person name="Liu C."/>
            <person name="Sun Q."/>
        </authorList>
    </citation>
    <scope>NUCLEOTIDE SEQUENCE</scope>
    <source>
        <strain evidence="8">NSJ-50</strain>
    </source>
</reference>
<organism evidence="8 9">
    <name type="scientific">Qingrenia yutianensis</name>
    <dbReference type="NCBI Taxonomy" id="2763676"/>
    <lineage>
        <taxon>Bacteria</taxon>
        <taxon>Bacillati</taxon>
        <taxon>Bacillota</taxon>
        <taxon>Clostridia</taxon>
        <taxon>Eubacteriales</taxon>
        <taxon>Oscillospiraceae</taxon>
        <taxon>Qingrenia</taxon>
    </lineage>
</organism>
<dbReference type="PANTHER" id="PTHR21262:SF31">
    <property type="entry name" value="GTP PYROPHOSPHOKINASE"/>
    <property type="match status" value="1"/>
</dbReference>
<dbReference type="InterPro" id="IPR004811">
    <property type="entry name" value="RelA/Spo_fam"/>
</dbReference>
<dbReference type="Gene3D" id="3.30.70.260">
    <property type="match status" value="1"/>
</dbReference>
<dbReference type="Pfam" id="PF02824">
    <property type="entry name" value="TGS"/>
    <property type="match status" value="1"/>
</dbReference>
<evidence type="ECO:0000259" key="6">
    <source>
        <dbReference type="PROSITE" id="PS51831"/>
    </source>
</evidence>
<dbReference type="Pfam" id="PF13328">
    <property type="entry name" value="HD_4"/>
    <property type="match status" value="1"/>
</dbReference>
<dbReference type="EC" id="2.7.6.5" evidence="2"/>
<feature type="domain" description="TGS" evidence="7">
    <location>
        <begin position="386"/>
        <end position="447"/>
    </location>
</feature>
<protein>
    <recommendedName>
        <fullName evidence="2">GTP diphosphokinase</fullName>
        <ecNumber evidence="2">2.7.6.5</ecNumber>
    </recommendedName>
</protein>
<dbReference type="Gene3D" id="1.10.3210.10">
    <property type="entry name" value="Hypothetical protein af1432"/>
    <property type="match status" value="1"/>
</dbReference>
<evidence type="ECO:0000313" key="9">
    <source>
        <dbReference type="Proteomes" id="UP000647416"/>
    </source>
</evidence>
<dbReference type="Gene3D" id="3.30.460.10">
    <property type="entry name" value="Beta Polymerase, domain 2"/>
    <property type="match status" value="1"/>
</dbReference>
<dbReference type="SMART" id="SM00954">
    <property type="entry name" value="RelA_SpoT"/>
    <property type="match status" value="1"/>
</dbReference>
<comment type="catalytic activity">
    <reaction evidence="3">
        <text>GTP + ATP = guanosine 3'-diphosphate 5'-triphosphate + AMP</text>
        <dbReference type="Rhea" id="RHEA:22088"/>
        <dbReference type="ChEBI" id="CHEBI:30616"/>
        <dbReference type="ChEBI" id="CHEBI:37565"/>
        <dbReference type="ChEBI" id="CHEBI:142410"/>
        <dbReference type="ChEBI" id="CHEBI:456215"/>
        <dbReference type="EC" id="2.7.6.5"/>
    </reaction>
</comment>
<dbReference type="GO" id="GO:0015969">
    <property type="term" value="P:guanosine tetraphosphate metabolic process"/>
    <property type="evidence" value="ECO:0007669"/>
    <property type="project" value="InterPro"/>
</dbReference>
<dbReference type="InterPro" id="IPR012676">
    <property type="entry name" value="TGS-like"/>
</dbReference>
<dbReference type="CDD" id="cd01668">
    <property type="entry name" value="TGS_RSH"/>
    <property type="match status" value="1"/>
</dbReference>
<dbReference type="RefSeq" id="WP_262431125.1">
    <property type="nucleotide sequence ID" value="NZ_JACRTE010000001.1"/>
</dbReference>
<evidence type="ECO:0000256" key="2">
    <source>
        <dbReference type="ARBA" id="ARBA00013251"/>
    </source>
</evidence>
<dbReference type="FunFam" id="3.10.20.30:FF:000002">
    <property type="entry name" value="GTP pyrophosphokinase (RelA/SpoT)"/>
    <property type="match status" value="1"/>
</dbReference>
<dbReference type="FunFam" id="3.30.460.10:FF:000001">
    <property type="entry name" value="GTP pyrophosphokinase RelA"/>
    <property type="match status" value="1"/>
</dbReference>
<dbReference type="InterPro" id="IPR045865">
    <property type="entry name" value="ACT-like_dom_sf"/>
</dbReference>
<dbReference type="CDD" id="cd00077">
    <property type="entry name" value="HDc"/>
    <property type="match status" value="1"/>
</dbReference>
<proteinExistence type="inferred from homology"/>
<evidence type="ECO:0000256" key="4">
    <source>
        <dbReference type="RuleBase" id="RU003847"/>
    </source>
</evidence>
<dbReference type="InterPro" id="IPR006674">
    <property type="entry name" value="HD_domain"/>
</dbReference>
<dbReference type="SUPFAM" id="SSF81271">
    <property type="entry name" value="TGS-like"/>
    <property type="match status" value="1"/>
</dbReference>
<evidence type="ECO:0000259" key="5">
    <source>
        <dbReference type="PROSITE" id="PS51671"/>
    </source>
</evidence>
<feature type="domain" description="ACT" evidence="5">
    <location>
        <begin position="657"/>
        <end position="730"/>
    </location>
</feature>
<dbReference type="PANTHER" id="PTHR21262">
    <property type="entry name" value="GUANOSINE-3',5'-BIS DIPHOSPHATE 3'-PYROPHOSPHOHYDROLASE"/>
    <property type="match status" value="1"/>
</dbReference>
<comment type="similarity">
    <text evidence="4">Belongs to the relA/spoT family.</text>
</comment>
<dbReference type="InterPro" id="IPR043519">
    <property type="entry name" value="NT_sf"/>
</dbReference>
<dbReference type="InterPro" id="IPR002912">
    <property type="entry name" value="ACT_dom"/>
</dbReference>
<dbReference type="SUPFAM" id="SSF109604">
    <property type="entry name" value="HD-domain/PDEase-like"/>
    <property type="match status" value="1"/>
</dbReference>
<evidence type="ECO:0000313" key="8">
    <source>
        <dbReference type="EMBL" id="MBC8595431.1"/>
    </source>
</evidence>
<dbReference type="SUPFAM" id="SSF81301">
    <property type="entry name" value="Nucleotidyltransferase"/>
    <property type="match status" value="1"/>
</dbReference>
<dbReference type="InterPro" id="IPR012675">
    <property type="entry name" value="Beta-grasp_dom_sf"/>
</dbReference>
<dbReference type="Gene3D" id="3.10.20.30">
    <property type="match status" value="1"/>
</dbReference>
<dbReference type="CDD" id="cd04876">
    <property type="entry name" value="ACT_RelA-SpoT"/>
    <property type="match status" value="1"/>
</dbReference>
<dbReference type="CDD" id="cd05399">
    <property type="entry name" value="NT_Rel-Spo_like"/>
    <property type="match status" value="1"/>
</dbReference>
<feature type="domain" description="HD" evidence="6">
    <location>
        <begin position="46"/>
        <end position="145"/>
    </location>
</feature>
<comment type="caution">
    <text evidence="8">The sequence shown here is derived from an EMBL/GenBank/DDBJ whole genome shotgun (WGS) entry which is preliminary data.</text>
</comment>
<dbReference type="InterPro" id="IPR033655">
    <property type="entry name" value="TGS_RelA/SpoT"/>
</dbReference>
<dbReference type="GO" id="GO:0005886">
    <property type="term" value="C:plasma membrane"/>
    <property type="evidence" value="ECO:0007669"/>
    <property type="project" value="TreeGrafter"/>
</dbReference>
<sequence length="730" mass="82944">MQQVLNELIDVVKTNFPNADLEPVYKAFNLANEAHKNQKRISGYPYIMHPLHVAITVAKLKFDVESVCAALLHDVVEDTEYTLDDIRSLFGDNIAALVDGVTKLDKIEITSSEERHMENLRKMFLAMANDIRVIIIKFADRLHNLSTLISMPEEKQRATARETLNIYAPLAHRLGMYKIKWELEDYSLKYLDPVAYHEIVEGINQKRQEREEFIAQIKSTLKTSLSEIGIDCTIDGRPKHFYSIYRKMFTQNKTLDQIYDLFAVRIITNSVSDCYTALGLAHELYKPMPGRFKDYIAMPKPNMYQSLHTTVIGPNGTPFEIQIRTKEMHEIAENGIAAHWKYKGIAENDASSEQKLSWIRQLLEFQKDADNEEEFLRALKFDLFTDQVFVFTPKGDVISFPAGATPVDFAFNIHSAIGYKMNGARVNGKIVPLDYQLQNGDIVEIITSTAIHGPSRDWLKIVKTSQAKNKINQWFKKEKREENIVHGKEMIDREIKRQGLNSAEILTEAHLQSMFKRYGFSSLDDLYSAVGYGSLPAMKAVSKLKEEHKKQTEKKEIPVIPSEILTEPPKISNTEKNSNAKDGVIVSGIDSCLIRYSRCCNPVPGDKIIGYITRGRGVSIHRQDCPNIANAYSNAEEKARLIEVEWSKHDQTAFTANLKIEANDRPGIFIEVANAISETKIPLKAINARTKDTLAIFEITLEIANIEQMEKVAKKLKNLKGVIDVTRSTN</sequence>
<comment type="pathway">
    <text evidence="1">Purine metabolism; ppGpp biosynthesis; ppGpp from GTP: step 1/2.</text>
</comment>
<dbReference type="InterPro" id="IPR007685">
    <property type="entry name" value="RelA_SpoT"/>
</dbReference>
<accession>A0A926F8R8</accession>
<name>A0A926F8R8_9FIRM</name>
<dbReference type="PROSITE" id="PS51831">
    <property type="entry name" value="HD"/>
    <property type="match status" value="1"/>
</dbReference>
<dbReference type="SUPFAM" id="SSF55021">
    <property type="entry name" value="ACT-like"/>
    <property type="match status" value="1"/>
</dbReference>